<protein>
    <submittedName>
        <fullName evidence="1">Uncharacterized protein</fullName>
    </submittedName>
</protein>
<keyword evidence="2" id="KW-1185">Reference proteome</keyword>
<accession>C0NS30</accession>
<dbReference type="InParanoid" id="C0NS30"/>
<evidence type="ECO:0000313" key="1">
    <source>
        <dbReference type="EMBL" id="EEH05696.1"/>
    </source>
</evidence>
<evidence type="ECO:0000313" key="2">
    <source>
        <dbReference type="Proteomes" id="UP000001631"/>
    </source>
</evidence>
<dbReference type="Proteomes" id="UP000001631">
    <property type="component" value="Unassembled WGS sequence"/>
</dbReference>
<dbReference type="RefSeq" id="XP_045286177.1">
    <property type="nucleotide sequence ID" value="XM_045433009.1"/>
</dbReference>
<organism evidence="1 2">
    <name type="scientific">Ajellomyces capsulatus (strain G186AR / H82 / ATCC MYA-2454 / RMSCC 2432)</name>
    <name type="common">Darling's disease fungus</name>
    <name type="synonym">Histoplasma capsulatum</name>
    <dbReference type="NCBI Taxonomy" id="447093"/>
    <lineage>
        <taxon>Eukaryota</taxon>
        <taxon>Fungi</taxon>
        <taxon>Dikarya</taxon>
        <taxon>Ascomycota</taxon>
        <taxon>Pezizomycotina</taxon>
        <taxon>Eurotiomycetes</taxon>
        <taxon>Eurotiomycetidae</taxon>
        <taxon>Onygenales</taxon>
        <taxon>Ajellomycetaceae</taxon>
        <taxon>Histoplasma</taxon>
    </lineage>
</organism>
<name>C0NS30_AJECG</name>
<gene>
    <name evidence="1" type="ORF">HCBG_05960</name>
</gene>
<dbReference type="AlphaFoldDB" id="C0NS30"/>
<dbReference type="EMBL" id="GG663370">
    <property type="protein sequence ID" value="EEH05696.1"/>
    <property type="molecule type" value="Genomic_DNA"/>
</dbReference>
<sequence length="208" mass="22716">MASKAVRLRTGPILAAAHITNAVREGRAKLHSTGFHSTWASTNYSITSSKPATLGFEFLAGKTFYVIQIRPWSKIGVERCSTLVSLKQHTSLLVIFERGVDSGDGRSCRGSKVRRGSKFPRPNLNTVQLQPATMDLASARSISAARVSSQRCANAESRTSRSGRGKIKSANQEKLLRIMILLWGARFVSAILMPSKGRLPVIFSISLM</sequence>
<dbReference type="HOGENOM" id="CLU_1320553_0_0_1"/>
<dbReference type="GeneID" id="69038976"/>
<proteinExistence type="predicted"/>
<reference evidence="1" key="1">
    <citation type="submission" date="2009-02" db="EMBL/GenBank/DDBJ databases">
        <title>The Genome Sequence of Ajellomyces capsulatus strain G186AR.</title>
        <authorList>
            <consortium name="The Broad Institute Genome Sequencing Platform"/>
            <person name="Champion M."/>
            <person name="Cuomo C."/>
            <person name="Ma L.-J."/>
            <person name="Henn M.R."/>
            <person name="Sil A."/>
            <person name="Goldman B."/>
            <person name="Young S.K."/>
            <person name="Kodira C.D."/>
            <person name="Zeng Q."/>
            <person name="Koehrsen M."/>
            <person name="Alvarado L."/>
            <person name="Berlin A."/>
            <person name="Borenstein D."/>
            <person name="Chen Z."/>
            <person name="Engels R."/>
            <person name="Freedman E."/>
            <person name="Gellesch M."/>
            <person name="Goldberg J."/>
            <person name="Griggs A."/>
            <person name="Gujja S."/>
            <person name="Heiman D."/>
            <person name="Hepburn T."/>
            <person name="Howarth C."/>
            <person name="Jen D."/>
            <person name="Larson L."/>
            <person name="Lewis B."/>
            <person name="Mehta T."/>
            <person name="Park D."/>
            <person name="Pearson M."/>
            <person name="Roberts A."/>
            <person name="Saif S."/>
            <person name="Shea T."/>
            <person name="Shenoy N."/>
            <person name="Sisk P."/>
            <person name="Stolte C."/>
            <person name="Sykes S."/>
            <person name="Walk T."/>
            <person name="White J."/>
            <person name="Yandava C."/>
            <person name="Klein B."/>
            <person name="McEwen J.G."/>
            <person name="Puccia R."/>
            <person name="Goldman G.H."/>
            <person name="Felipe M.S."/>
            <person name="Nino-Vega G."/>
            <person name="San-Blas G."/>
            <person name="Taylor J."/>
            <person name="Mendoza L."/>
            <person name="Galagan J."/>
            <person name="Nusbaum C."/>
            <person name="Birren B."/>
        </authorList>
    </citation>
    <scope>NUCLEOTIDE SEQUENCE</scope>
    <source>
        <strain evidence="1">G186AR</strain>
    </source>
</reference>